<dbReference type="GO" id="GO:0005525">
    <property type="term" value="F:GTP binding"/>
    <property type="evidence" value="ECO:0007669"/>
    <property type="project" value="UniProtKB-KW"/>
</dbReference>
<feature type="region of interest" description="Disordered" evidence="3">
    <location>
        <begin position="1"/>
        <end position="25"/>
    </location>
</feature>
<dbReference type="InterPro" id="IPR005225">
    <property type="entry name" value="Small_GTP-bd"/>
</dbReference>
<name>A0AAD5UAC3_9FUNG</name>
<evidence type="ECO:0000256" key="2">
    <source>
        <dbReference type="ARBA" id="ARBA00023134"/>
    </source>
</evidence>
<dbReference type="PROSITE" id="PS51419">
    <property type="entry name" value="RAB"/>
    <property type="match status" value="1"/>
</dbReference>
<evidence type="ECO:0000256" key="1">
    <source>
        <dbReference type="ARBA" id="ARBA00022741"/>
    </source>
</evidence>
<keyword evidence="2" id="KW-0342">GTP-binding</keyword>
<evidence type="ECO:0000256" key="3">
    <source>
        <dbReference type="SAM" id="MobiDB-lite"/>
    </source>
</evidence>
<dbReference type="SMART" id="SM00174">
    <property type="entry name" value="RHO"/>
    <property type="match status" value="1"/>
</dbReference>
<comment type="caution">
    <text evidence="4">The sequence shown here is derived from an EMBL/GenBank/DDBJ whole genome shotgun (WGS) entry which is preliminary data.</text>
</comment>
<evidence type="ECO:0000313" key="4">
    <source>
        <dbReference type="EMBL" id="KAJ3226150.1"/>
    </source>
</evidence>
<gene>
    <name evidence="4" type="ORF">HK099_005503</name>
</gene>
<keyword evidence="1" id="KW-0547">Nucleotide-binding</keyword>
<dbReference type="Proteomes" id="UP001211065">
    <property type="component" value="Unassembled WGS sequence"/>
</dbReference>
<feature type="compositionally biased region" description="Low complexity" evidence="3">
    <location>
        <begin position="11"/>
        <end position="21"/>
    </location>
</feature>
<dbReference type="Gene3D" id="3.40.50.300">
    <property type="entry name" value="P-loop containing nucleotide triphosphate hydrolases"/>
    <property type="match status" value="1"/>
</dbReference>
<dbReference type="SMART" id="SM00175">
    <property type="entry name" value="RAB"/>
    <property type="match status" value="1"/>
</dbReference>
<dbReference type="InterPro" id="IPR003578">
    <property type="entry name" value="Small_GTPase_Rho"/>
</dbReference>
<dbReference type="EMBL" id="JADGJW010000043">
    <property type="protein sequence ID" value="KAJ3226150.1"/>
    <property type="molecule type" value="Genomic_DNA"/>
</dbReference>
<dbReference type="PANTHER" id="PTHR24072">
    <property type="entry name" value="RHO FAMILY GTPASE"/>
    <property type="match status" value="1"/>
</dbReference>
<dbReference type="SUPFAM" id="SSF52540">
    <property type="entry name" value="P-loop containing nucleoside triphosphate hydrolases"/>
    <property type="match status" value="1"/>
</dbReference>
<dbReference type="NCBIfam" id="TIGR00231">
    <property type="entry name" value="small_GTP"/>
    <property type="match status" value="1"/>
</dbReference>
<dbReference type="CDD" id="cd00157">
    <property type="entry name" value="Rho"/>
    <property type="match status" value="1"/>
</dbReference>
<dbReference type="PROSITE" id="PS51420">
    <property type="entry name" value="RHO"/>
    <property type="match status" value="1"/>
</dbReference>
<organism evidence="4 5">
    <name type="scientific">Clydaea vesicula</name>
    <dbReference type="NCBI Taxonomy" id="447962"/>
    <lineage>
        <taxon>Eukaryota</taxon>
        <taxon>Fungi</taxon>
        <taxon>Fungi incertae sedis</taxon>
        <taxon>Chytridiomycota</taxon>
        <taxon>Chytridiomycota incertae sedis</taxon>
        <taxon>Chytridiomycetes</taxon>
        <taxon>Lobulomycetales</taxon>
        <taxon>Lobulomycetaceae</taxon>
        <taxon>Clydaea</taxon>
    </lineage>
</organism>
<dbReference type="PRINTS" id="PR00449">
    <property type="entry name" value="RASTRNSFRMNG"/>
</dbReference>
<dbReference type="GO" id="GO:0003924">
    <property type="term" value="F:GTPase activity"/>
    <property type="evidence" value="ECO:0007669"/>
    <property type="project" value="InterPro"/>
</dbReference>
<dbReference type="InterPro" id="IPR001806">
    <property type="entry name" value="Small_GTPase"/>
</dbReference>
<dbReference type="PROSITE" id="PS51421">
    <property type="entry name" value="RAS"/>
    <property type="match status" value="1"/>
</dbReference>
<protein>
    <submittedName>
        <fullName evidence="4">Uncharacterized protein</fullName>
    </submittedName>
</protein>
<dbReference type="InterPro" id="IPR027417">
    <property type="entry name" value="P-loop_NTPase"/>
</dbReference>
<dbReference type="GO" id="GO:0007264">
    <property type="term" value="P:small GTPase-mediated signal transduction"/>
    <property type="evidence" value="ECO:0007669"/>
    <property type="project" value="InterPro"/>
</dbReference>
<dbReference type="SMART" id="SM00173">
    <property type="entry name" value="RAS"/>
    <property type="match status" value="1"/>
</dbReference>
<dbReference type="AlphaFoldDB" id="A0AAD5UAC3"/>
<reference evidence="4" key="1">
    <citation type="submission" date="2020-05" db="EMBL/GenBank/DDBJ databases">
        <title>Phylogenomic resolution of chytrid fungi.</title>
        <authorList>
            <person name="Stajich J.E."/>
            <person name="Amses K."/>
            <person name="Simmons R."/>
            <person name="Seto K."/>
            <person name="Myers J."/>
            <person name="Bonds A."/>
            <person name="Quandt C.A."/>
            <person name="Barry K."/>
            <person name="Liu P."/>
            <person name="Grigoriev I."/>
            <person name="Longcore J.E."/>
            <person name="James T.Y."/>
        </authorList>
    </citation>
    <scope>NUCLEOTIDE SEQUENCE</scope>
    <source>
        <strain evidence="4">JEL0476</strain>
    </source>
</reference>
<dbReference type="Pfam" id="PF00071">
    <property type="entry name" value="Ras"/>
    <property type="match status" value="1"/>
</dbReference>
<proteinExistence type="predicted"/>
<evidence type="ECO:0000313" key="5">
    <source>
        <dbReference type="Proteomes" id="UP001211065"/>
    </source>
</evidence>
<sequence>MMTADEDAPYSLSKSRSSSKTLTRKGTISSIKNKLKKFEDGSCAIRRKLVCVGDGCVGKTSFLTRYSTQEFITDYIPTMYNNFKTPLTKYKINEYRFENYITEVEVDDKLVHLALWDTAGQEEYNRLRPLSYPGTDCILLCFAIDNVDSFKNIESKWMPEITHHCPNIAVILVGLKADLRGRFIKILEFLTYKQLYKTTSHFQEDAYLQVKESNFPILLELKSVL</sequence>
<accession>A0AAD5UAC3</accession>
<keyword evidence="5" id="KW-1185">Reference proteome</keyword>